<evidence type="ECO:0000256" key="1">
    <source>
        <dbReference type="ARBA" id="ARBA00004651"/>
    </source>
</evidence>
<dbReference type="GO" id="GO:0005886">
    <property type="term" value="C:plasma membrane"/>
    <property type="evidence" value="ECO:0007669"/>
    <property type="project" value="UniProtKB-SubCell"/>
</dbReference>
<evidence type="ECO:0000259" key="9">
    <source>
        <dbReference type="PROSITE" id="PS50928"/>
    </source>
</evidence>
<feature type="transmembrane region" description="Helical" evidence="7">
    <location>
        <begin position="290"/>
        <end position="310"/>
    </location>
</feature>
<evidence type="ECO:0000256" key="5">
    <source>
        <dbReference type="ARBA" id="ARBA00022989"/>
    </source>
</evidence>
<evidence type="ECO:0000256" key="4">
    <source>
        <dbReference type="ARBA" id="ARBA00022692"/>
    </source>
</evidence>
<evidence type="ECO:0000256" key="7">
    <source>
        <dbReference type="RuleBase" id="RU363032"/>
    </source>
</evidence>
<dbReference type="InterPro" id="IPR000515">
    <property type="entry name" value="MetI-like"/>
</dbReference>
<dbReference type="AlphaFoldDB" id="A0A916WTY6"/>
<evidence type="ECO:0000313" key="11">
    <source>
        <dbReference type="Proteomes" id="UP000621454"/>
    </source>
</evidence>
<dbReference type="Pfam" id="PF00528">
    <property type="entry name" value="BPD_transp_1"/>
    <property type="match status" value="1"/>
</dbReference>
<feature type="domain" description="ABC transmembrane type-1" evidence="9">
    <location>
        <begin position="124"/>
        <end position="358"/>
    </location>
</feature>
<keyword evidence="3" id="KW-1003">Cell membrane</keyword>
<reference evidence="10" key="2">
    <citation type="submission" date="2020-09" db="EMBL/GenBank/DDBJ databases">
        <authorList>
            <person name="Sun Q."/>
            <person name="Zhou Y."/>
        </authorList>
    </citation>
    <scope>NUCLEOTIDE SEQUENCE</scope>
    <source>
        <strain evidence="10">CGMCC 1.12827</strain>
    </source>
</reference>
<dbReference type="SUPFAM" id="SSF161098">
    <property type="entry name" value="MetI-like"/>
    <property type="match status" value="1"/>
</dbReference>
<comment type="caution">
    <text evidence="10">The sequence shown here is derived from an EMBL/GenBank/DDBJ whole genome shotgun (WGS) entry which is preliminary data.</text>
</comment>
<sequence length="367" mass="39576">MTQSLAEQETPVASATAPGSPGRFASRRAALARYLAIRLVLIIPTIWILVTVVFFVMRIAGDPISAKLGGILPPAEIAARRHAAGLDKPILVQYWNYLSGLVTGDLGRASADGEQISHVILTYGAATLELVFWSLIVAFAVGIPLGRFAATHRDHLSDVTLRVAAILFYAAPVFFVGIIFKLVFGAKLGWLPASGRANVSTELDLQNVSPKTNIYLIDAILYGDPHDILDVLSHAVLPALALGLMTAGVFLRLVRVNLSQSMQSGYVEAARARGLTERQVVGRHAFRNSMVPVVTVIGMQIAMMLGGAVLTETTFEWKGLGYQLARYLQDSDYIAVQGIVAFIAVVIAVISFIIDAVVALIDPRIRF</sequence>
<keyword evidence="6 7" id="KW-0472">Membrane</keyword>
<dbReference type="PROSITE" id="PS50928">
    <property type="entry name" value="ABC_TM1"/>
    <property type="match status" value="1"/>
</dbReference>
<evidence type="ECO:0000256" key="6">
    <source>
        <dbReference type="ARBA" id="ARBA00023136"/>
    </source>
</evidence>
<keyword evidence="5 7" id="KW-1133">Transmembrane helix</keyword>
<dbReference type="Gene3D" id="1.10.3720.10">
    <property type="entry name" value="MetI-like"/>
    <property type="match status" value="1"/>
</dbReference>
<dbReference type="PANTHER" id="PTHR43163">
    <property type="entry name" value="DIPEPTIDE TRANSPORT SYSTEM PERMEASE PROTEIN DPPB-RELATED"/>
    <property type="match status" value="1"/>
</dbReference>
<keyword evidence="2 7" id="KW-0813">Transport</keyword>
<protein>
    <submittedName>
        <fullName evidence="10">Oligopeptide ABC transporter, permease protein</fullName>
    </submittedName>
</protein>
<gene>
    <name evidence="10" type="ORF">GCM10011489_20710</name>
</gene>
<feature type="transmembrane region" description="Helical" evidence="7">
    <location>
        <begin position="35"/>
        <end position="57"/>
    </location>
</feature>
<dbReference type="RefSeq" id="WP_188586514.1">
    <property type="nucleotide sequence ID" value="NZ_BMGC01000012.1"/>
</dbReference>
<keyword evidence="11" id="KW-1185">Reference proteome</keyword>
<feature type="transmembrane region" description="Helical" evidence="7">
    <location>
        <begin position="161"/>
        <end position="184"/>
    </location>
</feature>
<feature type="transmembrane region" description="Helical" evidence="7">
    <location>
        <begin position="334"/>
        <end position="361"/>
    </location>
</feature>
<proteinExistence type="inferred from homology"/>
<feature type="region of interest" description="Disordered" evidence="8">
    <location>
        <begin position="1"/>
        <end position="21"/>
    </location>
</feature>
<dbReference type="Pfam" id="PF19300">
    <property type="entry name" value="BPD_transp_1_N"/>
    <property type="match status" value="1"/>
</dbReference>
<feature type="compositionally biased region" description="Polar residues" evidence="8">
    <location>
        <begin position="1"/>
        <end position="13"/>
    </location>
</feature>
<evidence type="ECO:0000313" key="10">
    <source>
        <dbReference type="EMBL" id="GGB32378.1"/>
    </source>
</evidence>
<dbReference type="InterPro" id="IPR045621">
    <property type="entry name" value="BPD_transp_1_N"/>
</dbReference>
<dbReference type="EMBL" id="BMGC01000012">
    <property type="protein sequence ID" value="GGB32378.1"/>
    <property type="molecule type" value="Genomic_DNA"/>
</dbReference>
<name>A0A916WTY6_9ACTN</name>
<evidence type="ECO:0000256" key="8">
    <source>
        <dbReference type="SAM" id="MobiDB-lite"/>
    </source>
</evidence>
<accession>A0A916WTY6</accession>
<reference evidence="10" key="1">
    <citation type="journal article" date="2014" name="Int. J. Syst. Evol. Microbiol.">
        <title>Complete genome sequence of Corynebacterium casei LMG S-19264T (=DSM 44701T), isolated from a smear-ripened cheese.</title>
        <authorList>
            <consortium name="US DOE Joint Genome Institute (JGI-PGF)"/>
            <person name="Walter F."/>
            <person name="Albersmeier A."/>
            <person name="Kalinowski J."/>
            <person name="Ruckert C."/>
        </authorList>
    </citation>
    <scope>NUCLEOTIDE SEQUENCE</scope>
    <source>
        <strain evidence="10">CGMCC 1.12827</strain>
    </source>
</reference>
<comment type="similarity">
    <text evidence="7">Belongs to the binding-protein-dependent transport system permease family.</text>
</comment>
<organism evidence="10 11">
    <name type="scientific">Gordonia jinhuaensis</name>
    <dbReference type="NCBI Taxonomy" id="1517702"/>
    <lineage>
        <taxon>Bacteria</taxon>
        <taxon>Bacillati</taxon>
        <taxon>Actinomycetota</taxon>
        <taxon>Actinomycetes</taxon>
        <taxon>Mycobacteriales</taxon>
        <taxon>Gordoniaceae</taxon>
        <taxon>Gordonia</taxon>
    </lineage>
</organism>
<dbReference type="Proteomes" id="UP000621454">
    <property type="component" value="Unassembled WGS sequence"/>
</dbReference>
<dbReference type="InterPro" id="IPR035906">
    <property type="entry name" value="MetI-like_sf"/>
</dbReference>
<dbReference type="CDD" id="cd06261">
    <property type="entry name" value="TM_PBP2"/>
    <property type="match status" value="1"/>
</dbReference>
<dbReference type="PANTHER" id="PTHR43163:SF6">
    <property type="entry name" value="DIPEPTIDE TRANSPORT SYSTEM PERMEASE PROTEIN DPPB-RELATED"/>
    <property type="match status" value="1"/>
</dbReference>
<evidence type="ECO:0000256" key="3">
    <source>
        <dbReference type="ARBA" id="ARBA00022475"/>
    </source>
</evidence>
<evidence type="ECO:0000256" key="2">
    <source>
        <dbReference type="ARBA" id="ARBA00022448"/>
    </source>
</evidence>
<feature type="transmembrane region" description="Helical" evidence="7">
    <location>
        <begin position="231"/>
        <end position="254"/>
    </location>
</feature>
<comment type="subcellular location">
    <subcellularLocation>
        <location evidence="1 7">Cell membrane</location>
        <topology evidence="1 7">Multi-pass membrane protein</topology>
    </subcellularLocation>
</comment>
<keyword evidence="4 7" id="KW-0812">Transmembrane</keyword>
<feature type="transmembrane region" description="Helical" evidence="7">
    <location>
        <begin position="130"/>
        <end position="149"/>
    </location>
</feature>
<dbReference type="GO" id="GO:0055085">
    <property type="term" value="P:transmembrane transport"/>
    <property type="evidence" value="ECO:0007669"/>
    <property type="project" value="InterPro"/>
</dbReference>